<accession>A0A7R9GB29</accession>
<dbReference type="Pfam" id="PF13894">
    <property type="entry name" value="zf-C2H2_4"/>
    <property type="match status" value="1"/>
</dbReference>
<evidence type="ECO:0000256" key="4">
    <source>
        <dbReference type="ARBA" id="ARBA00022833"/>
    </source>
</evidence>
<dbReference type="OrthoDB" id="6077919at2759"/>
<sequence>MTMSTADSTTSGNLSNTEDSLAWSNSSSASTSKPVFANEESNGSWKDDSLEMEVDANGVQCNECNIVLPSRQALRSHVTSVHGYATSCETCGAGFASPAAVKKHHILTPECRSHKCVECPKTFTNAFQLNIHTRRVHLKERLNECPQCNRKFFKVSDLKAHMNVHMGLKKVCDICGKEFHHVSNLTRHRNVHLSIKPYVCKYCGKRFGQVNMLRYHVAAHQSDKPFACVHCDATFNSKTPLQRHIRAQHAEARQNMSSQVRQYYCCVCGESFGLCEEYRAHELGHEERQELTCTECKRFYTDLEEFRGAQVVHNGTQYVVALFDNGVLDPGAAGGDAHVTEPNSGMTSADGLPQHLQLPANMILTDPRQPVVLTEDPGGGGGTALEKFGNALAGMNDAEFAAGLKGSRETTSYVEEIKTEEHILSREDFDAVEGSKELGPGGGGIQLPDGSFGYIQKSATDPNTFVFSAAEPGVPQHQHDQQHTELVEENHFDEEEEDNDETVLDQTTLEQLLIDGGFADETAGMTDQDRFFMNETIEEVASGILHQESPVSENGDDVLVQETGELKCPHCGKRFGRKYTFKQHLGIHDPALHMYRCGLCNKSFAYKTTLKKHCLAVHKCLPDVLMGRGLVTADPSVCGDIVAAVGIKKEKLEDSEDVAQDHGKKIPEKNHRCDTCPKAFAKKHDLVVHQRSHTKEFPFACSGCAVRFNHVSHVKRHEKSCKKLLAVAAAAQKEEEDAAAALAVAATTARNGKDKELFPECFICQLDFDDVAKLLEHMETVHDITVESSKTSGGGVVEVSETLGAS</sequence>
<evidence type="ECO:0000259" key="7">
    <source>
        <dbReference type="PROSITE" id="PS50157"/>
    </source>
</evidence>
<dbReference type="FunFam" id="3.30.160.60:FF:000065">
    <property type="entry name" value="B-cell CLL/lymphoma 6, member B"/>
    <property type="match status" value="1"/>
</dbReference>
<dbReference type="AlphaFoldDB" id="A0A7R9GB29"/>
<dbReference type="Proteomes" id="UP000678499">
    <property type="component" value="Unassembled WGS sequence"/>
</dbReference>
<feature type="domain" description="C2H2-type" evidence="7">
    <location>
        <begin position="226"/>
        <end position="254"/>
    </location>
</feature>
<dbReference type="GO" id="GO:0005634">
    <property type="term" value="C:nucleus"/>
    <property type="evidence" value="ECO:0007669"/>
    <property type="project" value="UniProtKB-ARBA"/>
</dbReference>
<organism evidence="8">
    <name type="scientific">Notodromas monacha</name>
    <dbReference type="NCBI Taxonomy" id="399045"/>
    <lineage>
        <taxon>Eukaryota</taxon>
        <taxon>Metazoa</taxon>
        <taxon>Ecdysozoa</taxon>
        <taxon>Arthropoda</taxon>
        <taxon>Crustacea</taxon>
        <taxon>Oligostraca</taxon>
        <taxon>Ostracoda</taxon>
        <taxon>Podocopa</taxon>
        <taxon>Podocopida</taxon>
        <taxon>Cypridocopina</taxon>
        <taxon>Cypridoidea</taxon>
        <taxon>Cyprididae</taxon>
        <taxon>Notodromas</taxon>
    </lineage>
</organism>
<keyword evidence="1" id="KW-0479">Metal-binding</keyword>
<dbReference type="SMART" id="SM00355">
    <property type="entry name" value="ZnF_C2H2"/>
    <property type="match status" value="14"/>
</dbReference>
<feature type="domain" description="C2H2-type" evidence="7">
    <location>
        <begin position="595"/>
        <end position="618"/>
    </location>
</feature>
<dbReference type="GO" id="GO:0008270">
    <property type="term" value="F:zinc ion binding"/>
    <property type="evidence" value="ECO:0007669"/>
    <property type="project" value="UniProtKB-KW"/>
</dbReference>
<feature type="domain" description="C2H2-type" evidence="7">
    <location>
        <begin position="170"/>
        <end position="197"/>
    </location>
</feature>
<dbReference type="PANTHER" id="PTHR19818:SF139">
    <property type="entry name" value="PAIR-RULE PROTEIN ODD-PAIRED"/>
    <property type="match status" value="1"/>
</dbReference>
<evidence type="ECO:0000313" key="9">
    <source>
        <dbReference type="Proteomes" id="UP000678499"/>
    </source>
</evidence>
<feature type="compositionally biased region" description="Low complexity" evidence="6">
    <location>
        <begin position="20"/>
        <end position="32"/>
    </location>
</feature>
<dbReference type="SUPFAM" id="SSF57667">
    <property type="entry name" value="beta-beta-alpha zinc fingers"/>
    <property type="match status" value="5"/>
</dbReference>
<protein>
    <recommendedName>
        <fullName evidence="7">C2H2-type domain-containing protein</fullName>
    </recommendedName>
</protein>
<dbReference type="Pfam" id="PF12874">
    <property type="entry name" value="zf-met"/>
    <property type="match status" value="1"/>
</dbReference>
<feature type="domain" description="C2H2-type" evidence="7">
    <location>
        <begin position="566"/>
        <end position="588"/>
    </location>
</feature>
<evidence type="ECO:0000313" key="8">
    <source>
        <dbReference type="EMBL" id="CAD7275734.1"/>
    </source>
</evidence>
<name>A0A7R9GB29_9CRUS</name>
<feature type="domain" description="C2H2-type" evidence="7">
    <location>
        <begin position="114"/>
        <end position="142"/>
    </location>
</feature>
<feature type="domain" description="C2H2-type" evidence="7">
    <location>
        <begin position="263"/>
        <end position="290"/>
    </location>
</feature>
<keyword evidence="4" id="KW-0862">Zinc</keyword>
<feature type="region of interest" description="Disordered" evidence="6">
    <location>
        <begin position="1"/>
        <end position="44"/>
    </location>
</feature>
<dbReference type="PROSITE" id="PS50157">
    <property type="entry name" value="ZINC_FINGER_C2H2_2"/>
    <property type="match status" value="9"/>
</dbReference>
<dbReference type="InterPro" id="IPR036236">
    <property type="entry name" value="Znf_C2H2_sf"/>
</dbReference>
<dbReference type="Pfam" id="PF00096">
    <property type="entry name" value="zf-C2H2"/>
    <property type="match status" value="6"/>
</dbReference>
<gene>
    <name evidence="8" type="ORF">NMOB1V02_LOCUS3523</name>
</gene>
<keyword evidence="9" id="KW-1185">Reference proteome</keyword>
<evidence type="ECO:0000256" key="2">
    <source>
        <dbReference type="ARBA" id="ARBA00022737"/>
    </source>
</evidence>
<dbReference type="GO" id="GO:0000981">
    <property type="term" value="F:DNA-binding transcription factor activity, RNA polymerase II-specific"/>
    <property type="evidence" value="ECO:0007669"/>
    <property type="project" value="TreeGrafter"/>
</dbReference>
<keyword evidence="2" id="KW-0677">Repeat</keyword>
<dbReference type="PROSITE" id="PS00028">
    <property type="entry name" value="ZINC_FINGER_C2H2_1"/>
    <property type="match status" value="11"/>
</dbReference>
<proteinExistence type="predicted"/>
<dbReference type="GO" id="GO:0045944">
    <property type="term" value="P:positive regulation of transcription by RNA polymerase II"/>
    <property type="evidence" value="ECO:0007669"/>
    <property type="project" value="UniProtKB-ARBA"/>
</dbReference>
<dbReference type="Gene3D" id="3.30.160.60">
    <property type="entry name" value="Classic Zinc Finger"/>
    <property type="match status" value="7"/>
</dbReference>
<feature type="domain" description="C2H2-type" evidence="7">
    <location>
        <begin position="198"/>
        <end position="225"/>
    </location>
</feature>
<feature type="compositionally biased region" description="Polar residues" evidence="6">
    <location>
        <begin position="1"/>
        <end position="19"/>
    </location>
</feature>
<evidence type="ECO:0000256" key="5">
    <source>
        <dbReference type="PROSITE-ProRule" id="PRU00042"/>
    </source>
</evidence>
<dbReference type="EMBL" id="CAJPEX010000471">
    <property type="protein sequence ID" value="CAG0915886.1"/>
    <property type="molecule type" value="Genomic_DNA"/>
</dbReference>
<evidence type="ECO:0000256" key="1">
    <source>
        <dbReference type="ARBA" id="ARBA00022723"/>
    </source>
</evidence>
<dbReference type="EMBL" id="OA882508">
    <property type="protein sequence ID" value="CAD7275734.1"/>
    <property type="molecule type" value="Genomic_DNA"/>
</dbReference>
<evidence type="ECO:0000256" key="6">
    <source>
        <dbReference type="SAM" id="MobiDB-lite"/>
    </source>
</evidence>
<feature type="domain" description="C2H2-type" evidence="7">
    <location>
        <begin position="143"/>
        <end position="170"/>
    </location>
</feature>
<reference evidence="8" key="1">
    <citation type="submission" date="2020-11" db="EMBL/GenBank/DDBJ databases">
        <authorList>
            <person name="Tran Van P."/>
        </authorList>
    </citation>
    <scope>NUCLEOTIDE SEQUENCE</scope>
</reference>
<dbReference type="GO" id="GO:0000978">
    <property type="term" value="F:RNA polymerase II cis-regulatory region sequence-specific DNA binding"/>
    <property type="evidence" value="ECO:0007669"/>
    <property type="project" value="TreeGrafter"/>
</dbReference>
<dbReference type="PANTHER" id="PTHR19818">
    <property type="entry name" value="ZINC FINGER PROTEIN ZIC AND GLI"/>
    <property type="match status" value="1"/>
</dbReference>
<dbReference type="InterPro" id="IPR013087">
    <property type="entry name" value="Znf_C2H2_type"/>
</dbReference>
<dbReference type="InterPro" id="IPR050329">
    <property type="entry name" value="GLI_C2H2-zinc-finger"/>
</dbReference>
<keyword evidence="3 5" id="KW-0863">Zinc-finger</keyword>
<feature type="domain" description="C2H2-type" evidence="7">
    <location>
        <begin position="671"/>
        <end position="698"/>
    </location>
</feature>
<evidence type="ECO:0000256" key="3">
    <source>
        <dbReference type="ARBA" id="ARBA00022771"/>
    </source>
</evidence>